<gene>
    <name evidence="4" type="ORF">IRI77_31870</name>
</gene>
<dbReference type="InterPro" id="IPR003439">
    <property type="entry name" value="ABC_transporter-like_ATP-bd"/>
</dbReference>
<dbReference type="PANTHER" id="PTHR42855:SF2">
    <property type="entry name" value="DRUG RESISTANCE ABC TRANSPORTER,ATP-BINDING PROTEIN"/>
    <property type="match status" value="1"/>
</dbReference>
<name>A0A7S7NPC0_PALFE</name>
<evidence type="ECO:0000256" key="1">
    <source>
        <dbReference type="ARBA" id="ARBA00022741"/>
    </source>
</evidence>
<dbReference type="SMART" id="SM00382">
    <property type="entry name" value="AAA"/>
    <property type="match status" value="2"/>
</dbReference>
<dbReference type="Pfam" id="PF12848">
    <property type="entry name" value="ABC_tran_Xtn"/>
    <property type="match status" value="1"/>
</dbReference>
<dbReference type="KEGG" id="pfer:IRI77_31870"/>
<dbReference type="GO" id="GO:0016887">
    <property type="term" value="F:ATP hydrolysis activity"/>
    <property type="evidence" value="ECO:0007669"/>
    <property type="project" value="InterPro"/>
</dbReference>
<keyword evidence="2 4" id="KW-0067">ATP-binding</keyword>
<protein>
    <submittedName>
        <fullName evidence="4">ABC-F family ATP-binding cassette domain-containing protein</fullName>
    </submittedName>
</protein>
<dbReference type="Pfam" id="PF00005">
    <property type="entry name" value="ABC_tran"/>
    <property type="match status" value="2"/>
</dbReference>
<evidence type="ECO:0000313" key="4">
    <source>
        <dbReference type="EMBL" id="QOY87312.1"/>
    </source>
</evidence>
<dbReference type="InterPro" id="IPR027417">
    <property type="entry name" value="P-loop_NTPase"/>
</dbReference>
<dbReference type="PANTHER" id="PTHR42855">
    <property type="entry name" value="ABC TRANSPORTER ATP-BINDING SUBUNIT"/>
    <property type="match status" value="1"/>
</dbReference>
<evidence type="ECO:0000259" key="3">
    <source>
        <dbReference type="PROSITE" id="PS50893"/>
    </source>
</evidence>
<dbReference type="PROSITE" id="PS50893">
    <property type="entry name" value="ABC_TRANSPORTER_2"/>
    <property type="match status" value="2"/>
</dbReference>
<dbReference type="CDD" id="cd03221">
    <property type="entry name" value="ABCF_EF-3"/>
    <property type="match status" value="2"/>
</dbReference>
<reference evidence="4 5" key="1">
    <citation type="submission" date="2020-10" db="EMBL/GenBank/DDBJ databases">
        <title>Complete genome sequence of Paludibaculum fermentans P105T, a facultatively anaerobic acidobacterium capable of dissimilatory Fe(III) reduction.</title>
        <authorList>
            <person name="Dedysh S.N."/>
            <person name="Beletsky A.V."/>
            <person name="Kulichevskaya I.S."/>
            <person name="Mardanov A.V."/>
            <person name="Ravin N.V."/>
        </authorList>
    </citation>
    <scope>NUCLEOTIDE SEQUENCE [LARGE SCALE GENOMIC DNA]</scope>
    <source>
        <strain evidence="4 5">P105</strain>
    </source>
</reference>
<dbReference type="GO" id="GO:0005524">
    <property type="term" value="F:ATP binding"/>
    <property type="evidence" value="ECO:0007669"/>
    <property type="project" value="UniProtKB-KW"/>
</dbReference>
<dbReference type="FunFam" id="3.40.50.300:FF:000011">
    <property type="entry name" value="Putative ABC transporter ATP-binding component"/>
    <property type="match status" value="1"/>
</dbReference>
<sequence>MISFSNVNKQYGKQLIFVEASYQLNPGEKVGLVGPNGSGKTTLFRMIVGEEFPDEGELSVPKKLTVGYFRQDVEEMNGRSVLDEAIAGSGRVGDLHHELEALNHALGDPDQADDMDRILSRFGEVQEEYEHLGGYTIEAQAREVLSGLGFSEEQIDGDVGALSGGWKMRVALARVLLGRPDILLMDEPTNHLDIESIIWLEQFLKSLPGTLLMTSHDREFMNRIVTKIVEIDAGEIVSYSGNYDFYERERAIREANQQAAFTRQQAMLAKQQRFIERFKTHAAKAAQVQSRIKSLDKIERIELPKKRQVVKFEFRVPPRSGDQVAVIENLHKSYGSRTIYQGLNFTVRRGERWAVMGRNGAGKTTLLKMIAGALQPDEGTVRLGASLKMGYFAQQSLDVLDYDLTVLEQLQRDFPLDGIGSLRTLAGAFQFTGDDVEKPIRALSGGEKSRLAMARMLYDPPNFLVLDEPTNHLDLATKEMLVDALKEFEGTMIFVSHDRTFLRGLGSRVLELSGDESDRNPHIYPGSYIEYVARTGHEAPGIHS</sequence>
<feature type="domain" description="ABC transporter" evidence="3">
    <location>
        <begin position="325"/>
        <end position="539"/>
    </location>
</feature>
<dbReference type="Proteomes" id="UP000593892">
    <property type="component" value="Chromosome"/>
</dbReference>
<organism evidence="4 5">
    <name type="scientific">Paludibaculum fermentans</name>
    <dbReference type="NCBI Taxonomy" id="1473598"/>
    <lineage>
        <taxon>Bacteria</taxon>
        <taxon>Pseudomonadati</taxon>
        <taxon>Acidobacteriota</taxon>
        <taxon>Terriglobia</taxon>
        <taxon>Bryobacterales</taxon>
        <taxon>Bryobacteraceae</taxon>
        <taxon>Paludibaculum</taxon>
    </lineage>
</organism>
<dbReference type="RefSeq" id="WP_194448981.1">
    <property type="nucleotide sequence ID" value="NZ_CP063849.1"/>
</dbReference>
<dbReference type="InterPro" id="IPR017871">
    <property type="entry name" value="ABC_transporter-like_CS"/>
</dbReference>
<keyword evidence="1" id="KW-0547">Nucleotide-binding</keyword>
<proteinExistence type="predicted"/>
<accession>A0A7S7NPC0</accession>
<dbReference type="InterPro" id="IPR051309">
    <property type="entry name" value="ABCF_ATPase"/>
</dbReference>
<dbReference type="SUPFAM" id="SSF52540">
    <property type="entry name" value="P-loop containing nucleoside triphosphate hydrolases"/>
    <property type="match status" value="2"/>
</dbReference>
<dbReference type="PROSITE" id="PS00211">
    <property type="entry name" value="ABC_TRANSPORTER_1"/>
    <property type="match status" value="2"/>
</dbReference>
<dbReference type="InterPro" id="IPR032781">
    <property type="entry name" value="ABC_tran_Xtn"/>
</dbReference>
<evidence type="ECO:0000313" key="5">
    <source>
        <dbReference type="Proteomes" id="UP000593892"/>
    </source>
</evidence>
<dbReference type="Gene3D" id="3.40.50.300">
    <property type="entry name" value="P-loop containing nucleotide triphosphate hydrolases"/>
    <property type="match status" value="2"/>
</dbReference>
<evidence type="ECO:0000256" key="2">
    <source>
        <dbReference type="ARBA" id="ARBA00022840"/>
    </source>
</evidence>
<dbReference type="InterPro" id="IPR003593">
    <property type="entry name" value="AAA+_ATPase"/>
</dbReference>
<dbReference type="EMBL" id="CP063849">
    <property type="protein sequence ID" value="QOY87312.1"/>
    <property type="molecule type" value="Genomic_DNA"/>
</dbReference>
<keyword evidence="5" id="KW-1185">Reference proteome</keyword>
<dbReference type="AlphaFoldDB" id="A0A7S7NPC0"/>
<feature type="domain" description="ABC transporter" evidence="3">
    <location>
        <begin position="2"/>
        <end position="258"/>
    </location>
</feature>